<dbReference type="Pfam" id="PF00083">
    <property type="entry name" value="Sugar_tr"/>
    <property type="match status" value="1"/>
</dbReference>
<keyword evidence="4 8" id="KW-1133">Transmembrane helix</keyword>
<feature type="transmembrane region" description="Helical" evidence="8">
    <location>
        <begin position="413"/>
        <end position="432"/>
    </location>
</feature>
<dbReference type="PROSITE" id="PS00216">
    <property type="entry name" value="SUGAR_TRANSPORT_1"/>
    <property type="match status" value="2"/>
</dbReference>
<accession>A0A6J0BVB6</accession>
<dbReference type="RefSeq" id="XP_015518304.2">
    <property type="nucleotide sequence ID" value="XM_015662818.2"/>
</dbReference>
<keyword evidence="6" id="KW-0325">Glycoprotein</keyword>
<reference evidence="11" key="1">
    <citation type="submission" date="2025-08" db="UniProtKB">
        <authorList>
            <consortium name="RefSeq"/>
        </authorList>
    </citation>
    <scope>IDENTIFICATION</scope>
    <source>
        <tissue evidence="11">Thorax and Abdomen</tissue>
    </source>
</reference>
<dbReference type="PROSITE" id="PS00217">
    <property type="entry name" value="SUGAR_TRANSPORT_2"/>
    <property type="match status" value="1"/>
</dbReference>
<feature type="transmembrane region" description="Helical" evidence="8">
    <location>
        <begin position="311"/>
        <end position="333"/>
    </location>
</feature>
<dbReference type="InterPro" id="IPR005828">
    <property type="entry name" value="MFS_sugar_transport-like"/>
</dbReference>
<dbReference type="InterPro" id="IPR044775">
    <property type="entry name" value="MFS_ERD6/Tret1-like"/>
</dbReference>
<name>A0A6J0BVB6_NEOLC</name>
<dbReference type="GO" id="GO:0051119">
    <property type="term" value="F:sugar transmembrane transporter activity"/>
    <property type="evidence" value="ECO:0007669"/>
    <property type="project" value="InterPro"/>
</dbReference>
<dbReference type="InterPro" id="IPR003663">
    <property type="entry name" value="Sugar/inositol_transpt"/>
</dbReference>
<feature type="transmembrane region" description="Helical" evidence="8">
    <location>
        <begin position="12"/>
        <end position="31"/>
    </location>
</feature>
<dbReference type="InterPro" id="IPR036259">
    <property type="entry name" value="MFS_trans_sf"/>
</dbReference>
<proteinExistence type="inferred from homology"/>
<dbReference type="GO" id="GO:0005886">
    <property type="term" value="C:plasma membrane"/>
    <property type="evidence" value="ECO:0007669"/>
    <property type="project" value="UniProtKB-SubCell"/>
</dbReference>
<evidence type="ECO:0000259" key="9">
    <source>
        <dbReference type="PROSITE" id="PS50850"/>
    </source>
</evidence>
<comment type="similarity">
    <text evidence="7">Belongs to the major facilitator superfamily. Sugar transporter (TC 2.A.1.1) family.</text>
</comment>
<feature type="transmembrane region" description="Helical" evidence="8">
    <location>
        <begin position="104"/>
        <end position="127"/>
    </location>
</feature>
<comment type="subcellular location">
    <subcellularLocation>
        <location evidence="1">Cell membrane</location>
        <topology evidence="1">Multi-pass membrane protein</topology>
    </subcellularLocation>
</comment>
<dbReference type="InterPro" id="IPR005829">
    <property type="entry name" value="Sugar_transporter_CS"/>
</dbReference>
<gene>
    <name evidence="11" type="primary">LOC107223205</name>
</gene>
<keyword evidence="7" id="KW-0813">Transport</keyword>
<dbReference type="InterPro" id="IPR020846">
    <property type="entry name" value="MFS_dom"/>
</dbReference>
<dbReference type="PANTHER" id="PTHR48021">
    <property type="match status" value="1"/>
</dbReference>
<feature type="transmembrane region" description="Helical" evidence="8">
    <location>
        <begin position="345"/>
        <end position="369"/>
    </location>
</feature>
<evidence type="ECO:0000256" key="5">
    <source>
        <dbReference type="ARBA" id="ARBA00023136"/>
    </source>
</evidence>
<dbReference type="PRINTS" id="PR00171">
    <property type="entry name" value="SUGRTRNSPORT"/>
</dbReference>
<keyword evidence="10" id="KW-1185">Reference proteome</keyword>
<organism evidence="11">
    <name type="scientific">Neodiprion lecontei</name>
    <name type="common">Redheaded pine sawfly</name>
    <dbReference type="NCBI Taxonomy" id="441921"/>
    <lineage>
        <taxon>Eukaryota</taxon>
        <taxon>Metazoa</taxon>
        <taxon>Ecdysozoa</taxon>
        <taxon>Arthropoda</taxon>
        <taxon>Hexapoda</taxon>
        <taxon>Insecta</taxon>
        <taxon>Pterygota</taxon>
        <taxon>Neoptera</taxon>
        <taxon>Endopterygota</taxon>
        <taxon>Hymenoptera</taxon>
        <taxon>Tenthredinoidea</taxon>
        <taxon>Diprionidae</taxon>
        <taxon>Diprioninae</taxon>
        <taxon>Neodiprion</taxon>
    </lineage>
</organism>
<evidence type="ECO:0000256" key="8">
    <source>
        <dbReference type="SAM" id="Phobius"/>
    </source>
</evidence>
<evidence type="ECO:0000313" key="11">
    <source>
        <dbReference type="RefSeq" id="XP_015518304.2"/>
    </source>
</evidence>
<evidence type="ECO:0000256" key="1">
    <source>
        <dbReference type="ARBA" id="ARBA00004651"/>
    </source>
</evidence>
<sequence>MEKSKVMTQSVAGFAATMSVACAGFHFGWSAPSLPKLLDEDSNVTVTSDESSWIVSFFTFGCVFGPLIGAAVVDRWGRKWSLLFTVLPYLSSCILIGFAPSFWWFAMARFIAGLGSGITYTVAPMYLGEIADDRIRGALGAMINHMLNAGILLTYCVGPWVSPVGLAGMGAAFPLLFGLMFFWMPESPYFLVMKGKMDRAEKSLLWFRGTSNVIEELKQVQENVEFDQKNAGTVKELVMIPGNRKALIIVIGLMIAQQFSGIGAVLAYSGLIFEASGSSLDSSISVIIIGVVQVLSGVLTIFTVDLAGRKPLLLISACGSILFLGGEALYFQLQAVDVDVSSISWLPVTAIVGYIIVYTIGLGCLPYVVLSEIFPCNVKALATMVTSIFGALGGMAVAKLYQVVADEYGIHASFWGFAAITVFSMIFIYFVIPETKQRSLRDIQEEFHKTTEFKAVSDKSLDP</sequence>
<dbReference type="CDD" id="cd17358">
    <property type="entry name" value="MFS_GLUT6_8_Class3_like"/>
    <property type="match status" value="1"/>
</dbReference>
<keyword evidence="5 8" id="KW-0472">Membrane</keyword>
<dbReference type="OrthoDB" id="4142200at2759"/>
<evidence type="ECO:0000256" key="3">
    <source>
        <dbReference type="ARBA" id="ARBA00022692"/>
    </source>
</evidence>
<protein>
    <submittedName>
        <fullName evidence="11">Facilitated trehalose transporter Tret1 isoform X1</fullName>
    </submittedName>
</protein>
<evidence type="ECO:0000256" key="7">
    <source>
        <dbReference type="RuleBase" id="RU003346"/>
    </source>
</evidence>
<dbReference type="PROSITE" id="PS50850">
    <property type="entry name" value="MFS"/>
    <property type="match status" value="1"/>
</dbReference>
<dbReference type="InParanoid" id="A0A6J0BVB6"/>
<dbReference type="GeneID" id="107223205"/>
<feature type="transmembrane region" description="Helical" evidence="8">
    <location>
        <begin position="51"/>
        <end position="73"/>
    </location>
</feature>
<evidence type="ECO:0000313" key="10">
    <source>
        <dbReference type="Proteomes" id="UP000829291"/>
    </source>
</evidence>
<evidence type="ECO:0000256" key="4">
    <source>
        <dbReference type="ARBA" id="ARBA00022989"/>
    </source>
</evidence>
<dbReference type="SUPFAM" id="SSF103473">
    <property type="entry name" value="MFS general substrate transporter"/>
    <property type="match status" value="1"/>
</dbReference>
<evidence type="ECO:0000256" key="6">
    <source>
        <dbReference type="ARBA" id="ARBA00023180"/>
    </source>
</evidence>
<feature type="transmembrane region" description="Helical" evidence="8">
    <location>
        <begin position="381"/>
        <end position="401"/>
    </location>
</feature>
<feature type="transmembrane region" description="Helical" evidence="8">
    <location>
        <begin position="166"/>
        <end position="184"/>
    </location>
</feature>
<keyword evidence="3 8" id="KW-0812">Transmembrane</keyword>
<dbReference type="Gene3D" id="1.20.1250.20">
    <property type="entry name" value="MFS general substrate transporter like domains"/>
    <property type="match status" value="1"/>
</dbReference>
<dbReference type="KEGG" id="nlo:107223205"/>
<feature type="transmembrane region" description="Helical" evidence="8">
    <location>
        <begin position="283"/>
        <end position="304"/>
    </location>
</feature>
<keyword evidence="2" id="KW-1003">Cell membrane</keyword>
<dbReference type="InterPro" id="IPR050549">
    <property type="entry name" value="MFS_Trehalose_Transporter"/>
</dbReference>
<dbReference type="NCBIfam" id="TIGR00879">
    <property type="entry name" value="SP"/>
    <property type="match status" value="1"/>
</dbReference>
<feature type="transmembrane region" description="Helical" evidence="8">
    <location>
        <begin position="246"/>
        <end position="271"/>
    </location>
</feature>
<feature type="domain" description="Major facilitator superfamily (MFS) profile" evidence="9">
    <location>
        <begin position="5"/>
        <end position="436"/>
    </location>
</feature>
<dbReference type="PANTHER" id="PTHR48021:SF46">
    <property type="entry name" value="MAJOR FACILITATOR SUPERFAMILY (MFS) PROFILE DOMAIN-CONTAINING PROTEIN"/>
    <property type="match status" value="1"/>
</dbReference>
<evidence type="ECO:0000256" key="2">
    <source>
        <dbReference type="ARBA" id="ARBA00022475"/>
    </source>
</evidence>
<feature type="transmembrane region" description="Helical" evidence="8">
    <location>
        <begin position="139"/>
        <end position="160"/>
    </location>
</feature>
<feature type="transmembrane region" description="Helical" evidence="8">
    <location>
        <begin position="80"/>
        <end position="98"/>
    </location>
</feature>
<dbReference type="Proteomes" id="UP000829291">
    <property type="component" value="Chromosome 5"/>
</dbReference>
<dbReference type="PROSITE" id="PS51257">
    <property type="entry name" value="PROKAR_LIPOPROTEIN"/>
    <property type="match status" value="1"/>
</dbReference>